<evidence type="ECO:0000259" key="1">
    <source>
        <dbReference type="Pfam" id="PF00561"/>
    </source>
</evidence>
<sequence length="294" mass="30996">MPSAAPPPTSGHAEAGTSLHRVAANGIEINVAVVGKGPAVLLLHGFPHTWRLWAKVIPGLARHHRVIAPDLRGLGATTRAADGYDAATLATDAEELLTALGEPSAAVVGIDAGAPPAFLLALRRPGRVRRLVLMESSLGPLPGAEDFFAGGPPWWFGFHAVPGLAETVLTGHEAEYVDWFLAAGTRGRGVPREIRDAFAGAYTGTEALRCAFSYYRAAPANARQIQDATGSHRLTVPTMAIGAHPVGTALERQLRPLTDDLTGHLVEDCGHIIPLDRPDALLPLLTSFLGADRQ</sequence>
<dbReference type="InterPro" id="IPR029058">
    <property type="entry name" value="AB_hydrolase_fold"/>
</dbReference>
<feature type="domain" description="AB hydrolase-1" evidence="1">
    <location>
        <begin position="38"/>
        <end position="157"/>
    </location>
</feature>
<dbReference type="PANTHER" id="PTHR43798">
    <property type="entry name" value="MONOACYLGLYCEROL LIPASE"/>
    <property type="match status" value="1"/>
</dbReference>
<keyword evidence="3" id="KW-1185">Reference proteome</keyword>
<dbReference type="InterPro" id="IPR050266">
    <property type="entry name" value="AB_hydrolase_sf"/>
</dbReference>
<organism evidence="2 3">
    <name type="scientific">Actinoallomurus oryzae</name>
    <dbReference type="NCBI Taxonomy" id="502180"/>
    <lineage>
        <taxon>Bacteria</taxon>
        <taxon>Bacillati</taxon>
        <taxon>Actinomycetota</taxon>
        <taxon>Actinomycetes</taxon>
        <taxon>Streptosporangiales</taxon>
        <taxon>Thermomonosporaceae</taxon>
        <taxon>Actinoallomurus</taxon>
    </lineage>
</organism>
<dbReference type="Gene3D" id="3.40.50.1820">
    <property type="entry name" value="alpha/beta hydrolase"/>
    <property type="match status" value="1"/>
</dbReference>
<dbReference type="GO" id="GO:0016787">
    <property type="term" value="F:hydrolase activity"/>
    <property type="evidence" value="ECO:0007669"/>
    <property type="project" value="UniProtKB-KW"/>
</dbReference>
<keyword evidence="2" id="KW-0378">Hydrolase</keyword>
<evidence type="ECO:0000313" key="3">
    <source>
        <dbReference type="Proteomes" id="UP001500503"/>
    </source>
</evidence>
<dbReference type="Proteomes" id="UP001500503">
    <property type="component" value="Unassembled WGS sequence"/>
</dbReference>
<dbReference type="InterPro" id="IPR000073">
    <property type="entry name" value="AB_hydrolase_1"/>
</dbReference>
<evidence type="ECO:0000313" key="2">
    <source>
        <dbReference type="EMBL" id="GAA4499187.1"/>
    </source>
</evidence>
<comment type="caution">
    <text evidence="2">The sequence shown here is derived from an EMBL/GenBank/DDBJ whole genome shotgun (WGS) entry which is preliminary data.</text>
</comment>
<dbReference type="EMBL" id="BAABHF010000024">
    <property type="protein sequence ID" value="GAA4499187.1"/>
    <property type="molecule type" value="Genomic_DNA"/>
</dbReference>
<dbReference type="SUPFAM" id="SSF53474">
    <property type="entry name" value="alpha/beta-Hydrolases"/>
    <property type="match status" value="1"/>
</dbReference>
<dbReference type="InterPro" id="IPR000639">
    <property type="entry name" value="Epox_hydrolase-like"/>
</dbReference>
<dbReference type="PANTHER" id="PTHR43798:SF33">
    <property type="entry name" value="HYDROLASE, PUTATIVE (AFU_ORTHOLOGUE AFUA_2G14860)-RELATED"/>
    <property type="match status" value="1"/>
</dbReference>
<dbReference type="PRINTS" id="PR00111">
    <property type="entry name" value="ABHYDROLASE"/>
</dbReference>
<name>A0ABP8QBL3_9ACTN</name>
<protein>
    <submittedName>
        <fullName evidence="2">Alpha/beta hydrolase</fullName>
    </submittedName>
</protein>
<dbReference type="PRINTS" id="PR00412">
    <property type="entry name" value="EPOXHYDRLASE"/>
</dbReference>
<dbReference type="Pfam" id="PF00561">
    <property type="entry name" value="Abhydrolase_1"/>
    <property type="match status" value="1"/>
</dbReference>
<dbReference type="RefSeq" id="WP_345466938.1">
    <property type="nucleotide sequence ID" value="NZ_BAABHF010000024.1"/>
</dbReference>
<gene>
    <name evidence="2" type="ORF">GCM10023191_045620</name>
</gene>
<proteinExistence type="predicted"/>
<accession>A0ABP8QBL3</accession>
<reference evidence="3" key="1">
    <citation type="journal article" date="2019" name="Int. J. Syst. Evol. Microbiol.">
        <title>The Global Catalogue of Microorganisms (GCM) 10K type strain sequencing project: providing services to taxonomists for standard genome sequencing and annotation.</title>
        <authorList>
            <consortium name="The Broad Institute Genomics Platform"/>
            <consortium name="The Broad Institute Genome Sequencing Center for Infectious Disease"/>
            <person name="Wu L."/>
            <person name="Ma J."/>
        </authorList>
    </citation>
    <scope>NUCLEOTIDE SEQUENCE [LARGE SCALE GENOMIC DNA]</scope>
    <source>
        <strain evidence="3">JCM 17933</strain>
    </source>
</reference>